<proteinExistence type="predicted"/>
<dbReference type="STRING" id="498292.SAMN05660845_0456"/>
<dbReference type="Proteomes" id="UP000199604">
    <property type="component" value="Unassembled WGS sequence"/>
</dbReference>
<feature type="transmembrane region" description="Helical" evidence="1">
    <location>
        <begin position="91"/>
        <end position="111"/>
    </location>
</feature>
<keyword evidence="1" id="KW-0472">Membrane</keyword>
<keyword evidence="1" id="KW-1133">Transmembrane helix</keyword>
<accession>A0A1I0VLW5</accession>
<evidence type="ECO:0000256" key="1">
    <source>
        <dbReference type="SAM" id="Phobius"/>
    </source>
</evidence>
<dbReference type="InterPro" id="IPR026414">
    <property type="entry name" value="ExosoTase_F-assoc_memb"/>
</dbReference>
<keyword evidence="1" id="KW-0812">Transmembrane</keyword>
<dbReference type="OrthoDB" id="982493at2"/>
<dbReference type="RefSeq" id="WP_091473497.1">
    <property type="nucleotide sequence ID" value="NZ_FOJT01000001.1"/>
</dbReference>
<organism evidence="2 3">
    <name type="scientific">Flavobacterium swingsii</name>
    <dbReference type="NCBI Taxonomy" id="498292"/>
    <lineage>
        <taxon>Bacteria</taxon>
        <taxon>Pseudomonadati</taxon>
        <taxon>Bacteroidota</taxon>
        <taxon>Flavobacteriia</taxon>
        <taxon>Flavobacteriales</taxon>
        <taxon>Flavobacteriaceae</taxon>
        <taxon>Flavobacterium</taxon>
    </lineage>
</organism>
<keyword evidence="3" id="KW-1185">Reference proteome</keyword>
<dbReference type="EMBL" id="FOJT01000001">
    <property type="protein sequence ID" value="SFA77013.1"/>
    <property type="molecule type" value="Genomic_DNA"/>
</dbReference>
<gene>
    <name evidence="2" type="ORF">SAMN05660845_0456</name>
</gene>
<feature type="transmembrane region" description="Helical" evidence="1">
    <location>
        <begin position="57"/>
        <end position="79"/>
    </location>
</feature>
<dbReference type="AlphaFoldDB" id="A0A1I0VLW5"/>
<dbReference type="NCBIfam" id="TIGR04127">
    <property type="entry name" value="flavo_near_exo"/>
    <property type="match status" value="1"/>
</dbReference>
<reference evidence="3" key="1">
    <citation type="submission" date="2016-10" db="EMBL/GenBank/DDBJ databases">
        <authorList>
            <person name="Varghese N."/>
            <person name="Submissions S."/>
        </authorList>
    </citation>
    <scope>NUCLEOTIDE SEQUENCE [LARGE SCALE GENOMIC DNA]</scope>
    <source>
        <strain evidence="3">DSM 21789</strain>
    </source>
</reference>
<name>A0A1I0VLW5_9FLAO</name>
<sequence>MLQKLLNNKFKIIQLVFLVGLLALVRAFEDELFYDPFLNYFKEENASVYPEIISLKLFLSLFFRYFINTIISITILYVIFKDLNLVKFSSILYALFFVLLMILFFVVLNFFDESHKTTLFYVRRFIIQPIFILLFIPAFYFQKETEKK</sequence>
<protein>
    <submittedName>
        <fullName evidence="2">Exosortase F-associated protein</fullName>
    </submittedName>
</protein>
<evidence type="ECO:0000313" key="2">
    <source>
        <dbReference type="EMBL" id="SFA77013.1"/>
    </source>
</evidence>
<evidence type="ECO:0000313" key="3">
    <source>
        <dbReference type="Proteomes" id="UP000199604"/>
    </source>
</evidence>
<feature type="transmembrane region" description="Helical" evidence="1">
    <location>
        <begin position="123"/>
        <end position="141"/>
    </location>
</feature>